<feature type="domain" description="4Fe-4S ferredoxin-type" evidence="5">
    <location>
        <begin position="191"/>
        <end position="220"/>
    </location>
</feature>
<gene>
    <name evidence="6" type="ORF">H8K27_14795</name>
</gene>
<dbReference type="Gene3D" id="3.30.70.20">
    <property type="match status" value="3"/>
</dbReference>
<comment type="caution">
    <text evidence="6">The sequence shown here is derived from an EMBL/GenBank/DDBJ whole genome shotgun (WGS) entry which is preliminary data.</text>
</comment>
<evidence type="ECO:0000256" key="2">
    <source>
        <dbReference type="ARBA" id="ARBA00022723"/>
    </source>
</evidence>
<evidence type="ECO:0000313" key="7">
    <source>
        <dbReference type="Proteomes" id="UP000613113"/>
    </source>
</evidence>
<keyword evidence="2" id="KW-0479">Metal-binding</keyword>
<keyword evidence="7" id="KW-1185">Reference proteome</keyword>
<dbReference type="InterPro" id="IPR017896">
    <property type="entry name" value="4Fe4S_Fe-S-bd"/>
</dbReference>
<dbReference type="Proteomes" id="UP000613113">
    <property type="component" value="Unassembled WGS sequence"/>
</dbReference>
<dbReference type="PANTHER" id="PTHR43687">
    <property type="entry name" value="ADENYLYLSULFATE REDUCTASE, BETA SUBUNIT"/>
    <property type="match status" value="1"/>
</dbReference>
<dbReference type="Pfam" id="PF13187">
    <property type="entry name" value="Fer4_9"/>
    <property type="match status" value="1"/>
</dbReference>
<dbReference type="PROSITE" id="PS00198">
    <property type="entry name" value="4FE4S_FER_1"/>
    <property type="match status" value="4"/>
</dbReference>
<dbReference type="Pfam" id="PF12838">
    <property type="entry name" value="Fer4_7"/>
    <property type="match status" value="1"/>
</dbReference>
<feature type="domain" description="4Fe-4S ferredoxin-type" evidence="5">
    <location>
        <begin position="340"/>
        <end position="369"/>
    </location>
</feature>
<dbReference type="RefSeq" id="WP_186863948.1">
    <property type="nucleotide sequence ID" value="NZ_JACOGC010000007.1"/>
</dbReference>
<feature type="domain" description="4Fe-4S ferredoxin-type" evidence="5">
    <location>
        <begin position="586"/>
        <end position="615"/>
    </location>
</feature>
<name>A0ABR6YR58_9BURK</name>
<evidence type="ECO:0000313" key="6">
    <source>
        <dbReference type="EMBL" id="MBC3886395.1"/>
    </source>
</evidence>
<proteinExistence type="predicted"/>
<dbReference type="PANTHER" id="PTHR43687:SF4">
    <property type="entry name" value="BLR5484 PROTEIN"/>
    <property type="match status" value="1"/>
</dbReference>
<accession>A0ABR6YR58</accession>
<keyword evidence="4" id="KW-0411">Iron-sulfur</keyword>
<dbReference type="SUPFAM" id="SSF54862">
    <property type="entry name" value="4Fe-4S ferredoxins"/>
    <property type="match status" value="1"/>
</dbReference>
<protein>
    <submittedName>
        <fullName evidence="6">4Fe-4S binding protein</fullName>
    </submittedName>
</protein>
<keyword evidence="1" id="KW-0004">4Fe-4S</keyword>
<evidence type="ECO:0000256" key="3">
    <source>
        <dbReference type="ARBA" id="ARBA00023004"/>
    </source>
</evidence>
<dbReference type="InterPro" id="IPR050572">
    <property type="entry name" value="Fe-S_Ferredoxin"/>
</dbReference>
<keyword evidence="3" id="KW-0408">Iron</keyword>
<sequence>MNPQIKICSCNHTLPINAASARKIADAIGAEAVQHSDMLCRREAGQFLQAMQGVEDVIVGCTQERALFSELGRESVAPLRFVNLREQAGWSEEAPSTIPKMAALLAAAALPEPEPVPVVNYTSDGNLLIIGPADVAIPWADKLASQMAVNVLLTEGAAHGARLTERTFPVWSGRAITVSGYLGQFEVRWQQQNPIDLEACTRCNACITSCPENAIDFSYQIDLDKCRDHRDCVKACGPIGAIDFERVATGRDTQADLVLDLSRNALLKMSDKPQGYFAPGADVAAQFEAVLTLTQMTGEFEKPKFFHYKDKLCAHSRSGKQGCTACLDVCSTEAISSAGDKVSVNPNLCAGCGACTTVCPTGAMSYAYMRAPDTGSHIRTMLQAYHRAGGQDAALLLHSKQAGAALLLEVGQLARAGGRGLPARMIPLALHHTASTGMDLWLSAVCYGATQIVILMTDEEAPEYRAALEKEIRVAQTILNGLGYQGQHIVLLADSSASRLPQQLYAMSAAHTPPVATFHVAKDKREALDFALSHLLLHAPVAVSEVALPKGALYGSVAVNQDACTLCMSCVGACPSSALMDNASMPQLRFIERNCVQCGLCEETCPEQAITLTPRLLLGEEAKQTRILNEAQPYHCIRCSKPFATAQMIESMLLKLSGHQAFAGHLDRIRMCADCRVVDMMSTQEARRPQ</sequence>
<reference evidence="6 7" key="1">
    <citation type="submission" date="2020-08" db="EMBL/GenBank/DDBJ databases">
        <title>Novel species isolated from subtropical streams in China.</title>
        <authorList>
            <person name="Lu H."/>
        </authorList>
    </citation>
    <scope>NUCLEOTIDE SEQUENCE [LARGE SCALE GENOMIC DNA]</scope>
    <source>
        <strain evidence="6 7">FT31W</strain>
    </source>
</reference>
<evidence type="ECO:0000259" key="5">
    <source>
        <dbReference type="PROSITE" id="PS51379"/>
    </source>
</evidence>
<evidence type="ECO:0000256" key="1">
    <source>
        <dbReference type="ARBA" id="ARBA00022485"/>
    </source>
</evidence>
<dbReference type="Pfam" id="PF13237">
    <property type="entry name" value="Fer4_10"/>
    <property type="match status" value="1"/>
</dbReference>
<organism evidence="6 7">
    <name type="scientific">Undibacterium griseum</name>
    <dbReference type="NCBI Taxonomy" id="2762295"/>
    <lineage>
        <taxon>Bacteria</taxon>
        <taxon>Pseudomonadati</taxon>
        <taxon>Pseudomonadota</taxon>
        <taxon>Betaproteobacteria</taxon>
        <taxon>Burkholderiales</taxon>
        <taxon>Oxalobacteraceae</taxon>
        <taxon>Undibacterium</taxon>
    </lineage>
</organism>
<evidence type="ECO:0000256" key="4">
    <source>
        <dbReference type="ARBA" id="ARBA00023014"/>
    </source>
</evidence>
<dbReference type="PROSITE" id="PS51379">
    <property type="entry name" value="4FE4S_FER_2"/>
    <property type="match status" value="4"/>
</dbReference>
<feature type="domain" description="4Fe-4S ferredoxin-type" evidence="5">
    <location>
        <begin position="555"/>
        <end position="583"/>
    </location>
</feature>
<dbReference type="InterPro" id="IPR017900">
    <property type="entry name" value="4Fe4S_Fe_S_CS"/>
</dbReference>
<dbReference type="EMBL" id="JACOGC010000007">
    <property type="protein sequence ID" value="MBC3886395.1"/>
    <property type="molecule type" value="Genomic_DNA"/>
</dbReference>